<dbReference type="EMBL" id="CP019082">
    <property type="protein sequence ID" value="APW59895.1"/>
    <property type="molecule type" value="Genomic_DNA"/>
</dbReference>
<dbReference type="PANTHER" id="PTHR45947">
    <property type="entry name" value="SULFOQUINOVOSYL TRANSFERASE SQD2"/>
    <property type="match status" value="1"/>
</dbReference>
<dbReference type="Gene3D" id="3.40.50.2000">
    <property type="entry name" value="Glycogen Phosphorylase B"/>
    <property type="match status" value="2"/>
</dbReference>
<gene>
    <name evidence="2" type="ORF">BSF38_01356</name>
</gene>
<evidence type="ECO:0000313" key="3">
    <source>
        <dbReference type="Proteomes" id="UP000186309"/>
    </source>
</evidence>
<dbReference type="Pfam" id="PF13692">
    <property type="entry name" value="Glyco_trans_1_4"/>
    <property type="match status" value="1"/>
</dbReference>
<dbReference type="RefSeq" id="WP_076344158.1">
    <property type="nucleotide sequence ID" value="NZ_CP019082.1"/>
</dbReference>
<dbReference type="Pfam" id="PF13439">
    <property type="entry name" value="Glyco_transf_4"/>
    <property type="match status" value="1"/>
</dbReference>
<reference evidence="3" key="1">
    <citation type="submission" date="2016-12" db="EMBL/GenBank/DDBJ databases">
        <title>Comparative genomics of four Isosphaeraceae planctomycetes: a common pool of plasmids and glycoside hydrolase genes.</title>
        <authorList>
            <person name="Ivanova A."/>
        </authorList>
    </citation>
    <scope>NUCLEOTIDE SEQUENCE [LARGE SCALE GENOMIC DNA]</scope>
    <source>
        <strain evidence="3">PX4</strain>
    </source>
</reference>
<keyword evidence="3" id="KW-1185">Reference proteome</keyword>
<protein>
    <submittedName>
        <fullName evidence="2">GT4 family glycosyltransferase</fullName>
    </submittedName>
</protein>
<dbReference type="GO" id="GO:0016757">
    <property type="term" value="F:glycosyltransferase activity"/>
    <property type="evidence" value="ECO:0007669"/>
    <property type="project" value="UniProtKB-ARBA"/>
</dbReference>
<keyword evidence="2" id="KW-0808">Transferase</keyword>
<evidence type="ECO:0000313" key="2">
    <source>
        <dbReference type="EMBL" id="APW59895.1"/>
    </source>
</evidence>
<sequence length="409" mass="44670">MRILVVTSLFPNPYQPSLAPFNSSQFQALVLRHPTTIIAPIAWTDELAGRLRGAPPLPQGRRIVRDGIVVDHPRYLHTPRVLRGFYGRYFRFSIRRTFERALAEFVPDVVLGSWAYPDGWAAVDLGKRAGLPVAIQVHGCDVLNAGRGLACDPTRRRRTIDALRRADAVLAVSQDLAAKVVDLGIDPSKVHVQEQGVDRALFSPGNRAEARGRLGIPVAGKVLLWVGRIDPVKGLDVLIEASSELLRNRADFHLYLVGDGPPRAPLEARSRAIGLSEHVHFVGSRENKQLPDWYRAADLTLLPSRSEGLPNVLRESLACGTPFVASDVGGVSEIAEGRVGRLVPAGDSTALAEQIDQSLREAPDTSRHRPISWEVSSARLADILRPLAAAKATSRRSAATSAVEQRCDR</sequence>
<proteinExistence type="predicted"/>
<dbReference type="OrthoDB" id="258796at2"/>
<dbReference type="Proteomes" id="UP000186309">
    <property type="component" value="Chromosome"/>
</dbReference>
<dbReference type="STRING" id="1387353.BSF38_01356"/>
<name>A0A1U7CLT3_9BACT</name>
<feature type="domain" description="Glycosyltransferase subfamily 4-like N-terminal" evidence="1">
    <location>
        <begin position="79"/>
        <end position="199"/>
    </location>
</feature>
<organism evidence="2 3">
    <name type="scientific">Paludisphaera borealis</name>
    <dbReference type="NCBI Taxonomy" id="1387353"/>
    <lineage>
        <taxon>Bacteria</taxon>
        <taxon>Pseudomonadati</taxon>
        <taxon>Planctomycetota</taxon>
        <taxon>Planctomycetia</taxon>
        <taxon>Isosphaerales</taxon>
        <taxon>Isosphaeraceae</taxon>
        <taxon>Paludisphaera</taxon>
    </lineage>
</organism>
<dbReference type="InterPro" id="IPR028098">
    <property type="entry name" value="Glyco_trans_4-like_N"/>
</dbReference>
<dbReference type="AlphaFoldDB" id="A0A1U7CLT3"/>
<dbReference type="InterPro" id="IPR050194">
    <property type="entry name" value="Glycosyltransferase_grp1"/>
</dbReference>
<accession>A0A1U7CLT3</accession>
<dbReference type="PANTHER" id="PTHR45947:SF3">
    <property type="entry name" value="SULFOQUINOVOSYL TRANSFERASE SQD2"/>
    <property type="match status" value="1"/>
</dbReference>
<dbReference type="KEGG" id="pbor:BSF38_01356"/>
<dbReference type="SUPFAM" id="SSF53756">
    <property type="entry name" value="UDP-Glycosyltransferase/glycogen phosphorylase"/>
    <property type="match status" value="1"/>
</dbReference>
<evidence type="ECO:0000259" key="1">
    <source>
        <dbReference type="Pfam" id="PF13439"/>
    </source>
</evidence>